<proteinExistence type="predicted"/>
<organism evidence="4 5">
    <name type="scientific">Hermanssonia centrifuga</name>
    <dbReference type="NCBI Taxonomy" id="98765"/>
    <lineage>
        <taxon>Eukaryota</taxon>
        <taxon>Fungi</taxon>
        <taxon>Dikarya</taxon>
        <taxon>Basidiomycota</taxon>
        <taxon>Agaricomycotina</taxon>
        <taxon>Agaricomycetes</taxon>
        <taxon>Polyporales</taxon>
        <taxon>Meruliaceae</taxon>
        <taxon>Hermanssonia</taxon>
    </lineage>
</organism>
<protein>
    <recommendedName>
        <fullName evidence="3">DUF6533 domain-containing protein</fullName>
    </recommendedName>
</protein>
<keyword evidence="5" id="KW-1185">Reference proteome</keyword>
<dbReference type="AlphaFoldDB" id="A0A4S4KFT9"/>
<accession>A0A4S4KFT9</accession>
<keyword evidence="1" id="KW-0472">Membrane</keyword>
<evidence type="ECO:0000313" key="4">
    <source>
        <dbReference type="EMBL" id="THG96963.1"/>
    </source>
</evidence>
<dbReference type="Proteomes" id="UP000309038">
    <property type="component" value="Unassembled WGS sequence"/>
</dbReference>
<feature type="signal peptide" evidence="2">
    <location>
        <begin position="1"/>
        <end position="20"/>
    </location>
</feature>
<evidence type="ECO:0000313" key="5">
    <source>
        <dbReference type="Proteomes" id="UP000309038"/>
    </source>
</evidence>
<dbReference type="EMBL" id="SGPJ01000198">
    <property type="protein sequence ID" value="THG96963.1"/>
    <property type="molecule type" value="Genomic_DNA"/>
</dbReference>
<reference evidence="4 5" key="1">
    <citation type="submission" date="2019-02" db="EMBL/GenBank/DDBJ databases">
        <title>Genome sequencing of the rare red list fungi Phlebia centrifuga.</title>
        <authorList>
            <person name="Buettner E."/>
            <person name="Kellner H."/>
        </authorList>
    </citation>
    <scope>NUCLEOTIDE SEQUENCE [LARGE SCALE GENOMIC DNA]</scope>
    <source>
        <strain evidence="4 5">DSM 108282</strain>
    </source>
</reference>
<feature type="transmembrane region" description="Helical" evidence="1">
    <location>
        <begin position="173"/>
        <end position="197"/>
    </location>
</feature>
<sequence length="303" mass="33674">MHGPRILLLNALGLPLPMAGMPSLALQQSTYADVAFTALYYYDCLLTFPDEIRHIWADKYSGTTLIFVLARYAILIERAAAVIQIMPAPIDMYNIRLHSKLLFHHTINECYYLYALLRNRCTHVSLRNDNPLVAVASVCSALSEAIALYVTFLKTDQLRKLLQQAHTDAAFPLSALLLRDGTVYFSILLVISIVGMINYNFQFVPSCANTLIAMCLCRFILNLRQTYLEANDSYDVGGFNTSFQVSSCANAGHATRLVGNLGAPLRFRSVADDDFIADDDGEIKEEIHVLEDPLAEGLGPIES</sequence>
<name>A0A4S4KFT9_9APHY</name>
<evidence type="ECO:0000259" key="3">
    <source>
        <dbReference type="Pfam" id="PF20151"/>
    </source>
</evidence>
<feature type="domain" description="DUF6533" evidence="3">
    <location>
        <begin position="31"/>
        <end position="76"/>
    </location>
</feature>
<dbReference type="InterPro" id="IPR045340">
    <property type="entry name" value="DUF6533"/>
</dbReference>
<keyword evidence="1" id="KW-0812">Transmembrane</keyword>
<keyword evidence="2" id="KW-0732">Signal</keyword>
<evidence type="ECO:0000256" key="2">
    <source>
        <dbReference type="SAM" id="SignalP"/>
    </source>
</evidence>
<gene>
    <name evidence="4" type="ORF">EW026_g4968</name>
</gene>
<keyword evidence="1" id="KW-1133">Transmembrane helix</keyword>
<feature type="chain" id="PRO_5020243159" description="DUF6533 domain-containing protein" evidence="2">
    <location>
        <begin position="21"/>
        <end position="303"/>
    </location>
</feature>
<evidence type="ECO:0000256" key="1">
    <source>
        <dbReference type="SAM" id="Phobius"/>
    </source>
</evidence>
<comment type="caution">
    <text evidence="4">The sequence shown here is derived from an EMBL/GenBank/DDBJ whole genome shotgun (WGS) entry which is preliminary data.</text>
</comment>
<dbReference type="Pfam" id="PF20151">
    <property type="entry name" value="DUF6533"/>
    <property type="match status" value="1"/>
</dbReference>